<proteinExistence type="predicted"/>
<dbReference type="EMBL" id="BOOB01000029">
    <property type="protein sequence ID" value="GIH33928.1"/>
    <property type="molecule type" value="Genomic_DNA"/>
</dbReference>
<sequence>MAGADADLDMVSGLLDELRELASASGRSRDQGRIYDFRVRWGIAIAGRLERLAHYHAAGALAPDERVRYEALRARLRESLPLMDRLAVPRPRVPLV</sequence>
<protein>
    <submittedName>
        <fullName evidence="1">Uncharacterized protein</fullName>
    </submittedName>
</protein>
<gene>
    <name evidence="1" type="ORF">Mam01_40920</name>
</gene>
<comment type="caution">
    <text evidence="1">The sequence shown here is derived from an EMBL/GenBank/DDBJ whole genome shotgun (WGS) entry which is preliminary data.</text>
</comment>
<evidence type="ECO:0000313" key="2">
    <source>
        <dbReference type="Proteomes" id="UP000651728"/>
    </source>
</evidence>
<accession>A0ABQ4FGJ6</accession>
<reference evidence="1 2" key="1">
    <citation type="submission" date="2021-01" db="EMBL/GenBank/DDBJ databases">
        <title>Whole genome shotgun sequence of Microbispora amethystogenes NBRC 101907.</title>
        <authorList>
            <person name="Komaki H."/>
            <person name="Tamura T."/>
        </authorList>
    </citation>
    <scope>NUCLEOTIDE SEQUENCE [LARGE SCALE GENOMIC DNA]</scope>
    <source>
        <strain evidence="1 2">NBRC 101907</strain>
    </source>
</reference>
<organism evidence="1 2">
    <name type="scientific">Microbispora amethystogenes</name>
    <dbReference type="NCBI Taxonomy" id="1427754"/>
    <lineage>
        <taxon>Bacteria</taxon>
        <taxon>Bacillati</taxon>
        <taxon>Actinomycetota</taxon>
        <taxon>Actinomycetes</taxon>
        <taxon>Streptosporangiales</taxon>
        <taxon>Streptosporangiaceae</taxon>
        <taxon>Microbispora</taxon>
    </lineage>
</organism>
<evidence type="ECO:0000313" key="1">
    <source>
        <dbReference type="EMBL" id="GIH33928.1"/>
    </source>
</evidence>
<keyword evidence="2" id="KW-1185">Reference proteome</keyword>
<dbReference type="Proteomes" id="UP000651728">
    <property type="component" value="Unassembled WGS sequence"/>
</dbReference>
<name>A0ABQ4FGJ6_9ACTN</name>